<feature type="region of interest" description="Disordered" evidence="1">
    <location>
        <begin position="428"/>
        <end position="450"/>
    </location>
</feature>
<dbReference type="RefSeq" id="XP_977109.2">
    <property type="nucleotide sequence ID" value="XM_972016.3"/>
</dbReference>
<evidence type="ECO:0000256" key="2">
    <source>
        <dbReference type="SAM" id="Phobius"/>
    </source>
</evidence>
<dbReference type="InParanoid" id="Q22MB1"/>
<keyword evidence="2 3" id="KW-0812">Transmembrane</keyword>
<proteinExistence type="predicted"/>
<dbReference type="EMBL" id="GG662720">
    <property type="protein sequence ID" value="EAR86465.2"/>
    <property type="molecule type" value="Genomic_DNA"/>
</dbReference>
<feature type="transmembrane region" description="Helical" evidence="2">
    <location>
        <begin position="526"/>
        <end position="548"/>
    </location>
</feature>
<dbReference type="OrthoDB" id="286277at2759"/>
<keyword evidence="2" id="KW-0472">Membrane</keyword>
<gene>
    <name evidence="3" type="ORF">TTHERM_00037080</name>
</gene>
<evidence type="ECO:0000313" key="4">
    <source>
        <dbReference type="Proteomes" id="UP000009168"/>
    </source>
</evidence>
<evidence type="ECO:0000313" key="3">
    <source>
        <dbReference type="EMBL" id="EAR86465.2"/>
    </source>
</evidence>
<feature type="compositionally biased region" description="Polar residues" evidence="1">
    <location>
        <begin position="428"/>
        <end position="441"/>
    </location>
</feature>
<protein>
    <submittedName>
        <fullName evidence="3">Transmembrane protein, putative</fullName>
    </submittedName>
</protein>
<keyword evidence="2" id="KW-1133">Transmembrane helix</keyword>
<dbReference type="Proteomes" id="UP000009168">
    <property type="component" value="Unassembled WGS sequence"/>
</dbReference>
<dbReference type="eggNOG" id="ENOG502SHP2">
    <property type="taxonomic scope" value="Eukaryota"/>
</dbReference>
<name>Q22MB1_TETTS</name>
<sequence length="712" mass="85228">MPPRKKKVDPEVQRQQFEQWKASPEYEQIKKIATLLETYDYITETTKDFTGPWYLYLNELVGFFKLYKVKLGKLKEFKHEHIRSFFFGREDKETEKIIIDGIRCGVTKEHADRSYFCRHKFIETMKYIKDIDDLDPETFQKAKKEVIKIMKEFVKFFTPHIKYGHPEIYDLKIAKVLEPLTNLIDINNQYRQFMITYKPEVEKEVRDFMSRVIVKKYINHLQEVFRVLYEESIKPNISCLPDCKRLFYKIHIYGWEKNPVESKYLKPLNDCFLKMQKCLIEMKIYGINYWRIPLHSNEKLMKCIELLINADLIAEKIIGNPLKRDQLNFFYNIIGLIYKSDEKIRENLLKKDENITKLAIPQLIIFKQIQHILSWKFAKKEREEKIRIQSEKLSILNKIKEEERANSPLKKRMEEKKVMEETTVSLKSKMNITSPQKTTSPVKKDDKQEEEPLPAEYKLLEGDEAIYGRYWYLENLIGEDVREEIEECVEMLRHINEAVQQDIEDSYIKQNFNLYESVNSFKIQKILTILEVFFLIYQFIYLIGRIGLTQKQKRGDKKDKNETPYYLELSERENSNIRMNIVRPPELWNYPEILKEHKFRSIANPNKCYDDHRVDGLDKKIIELAQKLNNYRRFTWTEIISRIIDVYSGEENLLPTKIDPREDPTWFEPDPTPHEIEVQRKREELIKLQQINAAQALQQQGGGTDQPEGEAQ</sequence>
<dbReference type="AlphaFoldDB" id="Q22MB1"/>
<feature type="region of interest" description="Disordered" evidence="1">
    <location>
        <begin position="693"/>
        <end position="712"/>
    </location>
</feature>
<dbReference type="KEGG" id="tet:TTHERM_00037080"/>
<keyword evidence="4" id="KW-1185">Reference proteome</keyword>
<evidence type="ECO:0000256" key="1">
    <source>
        <dbReference type="SAM" id="MobiDB-lite"/>
    </source>
</evidence>
<dbReference type="HOGENOM" id="CLU_406842_0_0_1"/>
<dbReference type="GeneID" id="7844734"/>
<accession>Q22MB1</accession>
<organism evidence="3 4">
    <name type="scientific">Tetrahymena thermophila (strain SB210)</name>
    <dbReference type="NCBI Taxonomy" id="312017"/>
    <lineage>
        <taxon>Eukaryota</taxon>
        <taxon>Sar</taxon>
        <taxon>Alveolata</taxon>
        <taxon>Ciliophora</taxon>
        <taxon>Intramacronucleata</taxon>
        <taxon>Oligohymenophorea</taxon>
        <taxon>Hymenostomatida</taxon>
        <taxon>Tetrahymenina</taxon>
        <taxon>Tetrahymenidae</taxon>
        <taxon>Tetrahymena</taxon>
    </lineage>
</organism>
<reference evidence="4" key="1">
    <citation type="journal article" date="2006" name="PLoS Biol.">
        <title>Macronuclear genome sequence of the ciliate Tetrahymena thermophila, a model eukaryote.</title>
        <authorList>
            <person name="Eisen J.A."/>
            <person name="Coyne R.S."/>
            <person name="Wu M."/>
            <person name="Wu D."/>
            <person name="Thiagarajan M."/>
            <person name="Wortman J.R."/>
            <person name="Badger J.H."/>
            <person name="Ren Q."/>
            <person name="Amedeo P."/>
            <person name="Jones K.M."/>
            <person name="Tallon L.J."/>
            <person name="Delcher A.L."/>
            <person name="Salzberg S.L."/>
            <person name="Silva J.C."/>
            <person name="Haas B.J."/>
            <person name="Majoros W.H."/>
            <person name="Farzad M."/>
            <person name="Carlton J.M."/>
            <person name="Smith R.K. Jr."/>
            <person name="Garg J."/>
            <person name="Pearlman R.E."/>
            <person name="Karrer K.M."/>
            <person name="Sun L."/>
            <person name="Manning G."/>
            <person name="Elde N.C."/>
            <person name="Turkewitz A.P."/>
            <person name="Asai D.J."/>
            <person name="Wilkes D.E."/>
            <person name="Wang Y."/>
            <person name="Cai H."/>
            <person name="Collins K."/>
            <person name="Stewart B.A."/>
            <person name="Lee S.R."/>
            <person name="Wilamowska K."/>
            <person name="Weinberg Z."/>
            <person name="Ruzzo W.L."/>
            <person name="Wloga D."/>
            <person name="Gaertig J."/>
            <person name="Frankel J."/>
            <person name="Tsao C.-C."/>
            <person name="Gorovsky M.A."/>
            <person name="Keeling P.J."/>
            <person name="Waller R.F."/>
            <person name="Patron N.J."/>
            <person name="Cherry J.M."/>
            <person name="Stover N.A."/>
            <person name="Krieger C.J."/>
            <person name="del Toro C."/>
            <person name="Ryder H.F."/>
            <person name="Williamson S.C."/>
            <person name="Barbeau R.A."/>
            <person name="Hamilton E.P."/>
            <person name="Orias E."/>
        </authorList>
    </citation>
    <scope>NUCLEOTIDE SEQUENCE [LARGE SCALE GENOMIC DNA]</scope>
    <source>
        <strain evidence="4">SB210</strain>
    </source>
</reference>